<evidence type="ECO:0000313" key="2">
    <source>
        <dbReference type="EMBL" id="KAH8991555.1"/>
    </source>
</evidence>
<dbReference type="AlphaFoldDB" id="A0AAD4LGK2"/>
<accession>A0AAD4LGK2</accession>
<comment type="caution">
    <text evidence="2">The sequence shown here is derived from an EMBL/GenBank/DDBJ whole genome shotgun (WGS) entry which is preliminary data.</text>
</comment>
<protein>
    <submittedName>
        <fullName evidence="2">CHAT domain-containing protein</fullName>
    </submittedName>
</protein>
<dbReference type="Pfam" id="PF12770">
    <property type="entry name" value="CHAT"/>
    <property type="match status" value="1"/>
</dbReference>
<evidence type="ECO:0000259" key="1">
    <source>
        <dbReference type="Pfam" id="PF12770"/>
    </source>
</evidence>
<dbReference type="Proteomes" id="UP001201163">
    <property type="component" value="Unassembled WGS sequence"/>
</dbReference>
<organism evidence="2 3">
    <name type="scientific">Lactarius akahatsu</name>
    <dbReference type="NCBI Taxonomy" id="416441"/>
    <lineage>
        <taxon>Eukaryota</taxon>
        <taxon>Fungi</taxon>
        <taxon>Dikarya</taxon>
        <taxon>Basidiomycota</taxon>
        <taxon>Agaricomycotina</taxon>
        <taxon>Agaricomycetes</taxon>
        <taxon>Russulales</taxon>
        <taxon>Russulaceae</taxon>
        <taxon>Lactarius</taxon>
    </lineage>
</organism>
<dbReference type="EMBL" id="JAKELL010000026">
    <property type="protein sequence ID" value="KAH8991555.1"/>
    <property type="molecule type" value="Genomic_DNA"/>
</dbReference>
<sequence length="1036" mass="117253">MADLPRSIDEIDSFVARSQEFLLRSSRSHPIRLACIHNLATALLDRYALSDAADDLDKSIVHLIESILLPPRLWLEHGPMILHTLWLLASALFRRSKVSGQPEDAIFAANYLRYLLDQPRDVSGVPRRLVTTMLVDALAFQVSLKAGNPMQNIREMAVLCPGLLTSDVSDGDTTRSILQFSKAVSSAIRPWVPDQPLDQVIECLRLVKMHKPELRDAQFALAFCLGTRYCMTFVNVDYEEAASMMDEIIASSSPGDSRDEYVARVQRFVTGLAFIRSKTHRTPEYSEETIYRARAFLSSPPEEHSFNPLVNYSLEDTEKQRFHYFGSVEGLRARSGDSLVSRLVDAFGRKDEDDDSEFGRVYKKAMHLEDILSWIQNNDVMEIEEVIEDGRTTLASFDRGSSFTFYILGLFGLILSEAFKRTNEIRYLDESMSALSQVLEYPFARHIRLGILRLLSWSLLTRSVRFRGRRMQDVDEGVKLLSQCVNDGHASLPDRFQLACVWASFARVFRHPSTLTAYENAISSMQKALLFAPTLQQQHATLATMPDYSNRMPLDYASYQVNQRQLEEAIETLERGRALLWSEMRHLRTSIDQLLEADPDLGHKFTAVNRDLEDLTTSIPPSHELSMDDSAADDLRAVDPFSRLLLKQRKLLEERDKLISQIQTLPGFDSFLTSPSFDQLRSVASCGPVIIVNHSKWRSDILILLHHMPPSLIPTPANFYRRASALKNKLFASRSRYGLDSSHYDQTLAFVLAKLYKLVGKPVIDRLCQLKVPEQSRIWWCPTSVFCSLPLHAMGPIPSDDEEKRYFLDLYICSYTPTLSALIQSRNRNLGSRSSERPSLLLVAQTNPSLPTVQGEIQVVQALNTKVTSLISDAATPAAVIDGFRCHQFVHFACHGTLAAGEPFEAGFELYGDERLTLLEIVRSHLPTAEFAFLSACHTAEVTEGSIVDEVLHLAAAVQYCGFKSVVGTMWAMVDEDGRDLAEHFYKALFSTTSRRDQGVPYHERSAKSLRFAVKKLRKKKRITLERWVNFVHYGA</sequence>
<feature type="domain" description="CHAT" evidence="1">
    <location>
        <begin position="752"/>
        <end position="1035"/>
    </location>
</feature>
<gene>
    <name evidence="2" type="ORF">EDB92DRAFT_665149</name>
</gene>
<proteinExistence type="predicted"/>
<dbReference type="InterPro" id="IPR024983">
    <property type="entry name" value="CHAT_dom"/>
</dbReference>
<reference evidence="2" key="1">
    <citation type="submission" date="2022-01" db="EMBL/GenBank/DDBJ databases">
        <title>Comparative genomics reveals a dynamic genome evolution in the ectomycorrhizal milk-cap (Lactarius) mushrooms.</title>
        <authorList>
            <consortium name="DOE Joint Genome Institute"/>
            <person name="Lebreton A."/>
            <person name="Tang N."/>
            <person name="Kuo A."/>
            <person name="LaButti K."/>
            <person name="Drula E."/>
            <person name="Barry K."/>
            <person name="Clum A."/>
            <person name="Lipzen A."/>
            <person name="Mousain D."/>
            <person name="Ng V."/>
            <person name="Wang R."/>
            <person name="Wang X."/>
            <person name="Dai Y."/>
            <person name="Henrissat B."/>
            <person name="Grigoriev I.V."/>
            <person name="Guerin-Laguette A."/>
            <person name="Yu F."/>
            <person name="Martin F.M."/>
        </authorList>
    </citation>
    <scope>NUCLEOTIDE SEQUENCE</scope>
    <source>
        <strain evidence="2">QP</strain>
    </source>
</reference>
<keyword evidence="3" id="KW-1185">Reference proteome</keyword>
<evidence type="ECO:0000313" key="3">
    <source>
        <dbReference type="Proteomes" id="UP001201163"/>
    </source>
</evidence>
<name>A0AAD4LGK2_9AGAM</name>